<dbReference type="PANTHER" id="PTHR43756">
    <property type="entry name" value="CHOLINE MONOOXYGENASE, CHLOROPLASTIC"/>
    <property type="match status" value="1"/>
</dbReference>
<keyword evidence="4" id="KW-0560">Oxidoreductase</keyword>
<dbReference type="RefSeq" id="WP_218129431.1">
    <property type="nucleotide sequence ID" value="NZ_FNNP01000010.1"/>
</dbReference>
<dbReference type="SUPFAM" id="SSF55961">
    <property type="entry name" value="Bet v1-like"/>
    <property type="match status" value="1"/>
</dbReference>
<sequence>MSKMYHHLPAEAYTSQDWFNREQQHIFSRTWRFAGLVEDIPAPGHFLSVQAGLNNLFIVMGRDHRLRAFHNICRHRGTQLIRAVGKTQKALTCPYHDWTYDLEGNLISVPDESSEFPGGVDKSCLGLKPASVDVWRGMLFVHPNPNALTLAEWFGEVDPYLGPHKPEDLIEYTEGRSSYEIKANWKIVVENYIDVYHLSHLHSNTLHMYDHAKAEYGWKGPHYHFWEPPSAAYAKGHEANLPMPRTIAEPHVGAWVPMLFPGIGIGASEESWNLFIITPLAPDLTRIENRTKLANASDWAFQKQQWKSWGFWKDFGGPKYHGIDVTAEDDPMASGDFTSEDIYACEQQQKSLKSPYLEIGPAGIGESPITEHQKVVLHFMQDNSSLGEQ</sequence>
<dbReference type="CDD" id="cd03469">
    <property type="entry name" value="Rieske_RO_Alpha_N"/>
    <property type="match status" value="1"/>
</dbReference>
<dbReference type="Pfam" id="PF00355">
    <property type="entry name" value="Rieske"/>
    <property type="match status" value="1"/>
</dbReference>
<dbReference type="GO" id="GO:0016491">
    <property type="term" value="F:oxidoreductase activity"/>
    <property type="evidence" value="ECO:0007669"/>
    <property type="project" value="UniProtKB-KW"/>
</dbReference>
<dbReference type="PROSITE" id="PS51296">
    <property type="entry name" value="RIESKE"/>
    <property type="match status" value="1"/>
</dbReference>
<dbReference type="Gene3D" id="3.90.380.10">
    <property type="entry name" value="Naphthalene 1,2-dioxygenase Alpha Subunit, Chain A, domain 1"/>
    <property type="match status" value="2"/>
</dbReference>
<gene>
    <name evidence="8" type="ORF">SAMN05444358_11020</name>
</gene>
<keyword evidence="5" id="KW-0408">Iron</keyword>
<reference evidence="9" key="1">
    <citation type="submission" date="2016-10" db="EMBL/GenBank/DDBJ databases">
        <authorList>
            <person name="Varghese N."/>
            <person name="Submissions S."/>
        </authorList>
    </citation>
    <scope>NUCLEOTIDE SEQUENCE [LARGE SCALE GENOMIC DNA]</scope>
    <source>
        <strain evidence="9">DSM 27839</strain>
    </source>
</reference>
<dbReference type="PANTHER" id="PTHR43756:SF5">
    <property type="entry name" value="CHOLINE MONOOXYGENASE, CHLOROPLASTIC"/>
    <property type="match status" value="1"/>
</dbReference>
<evidence type="ECO:0000256" key="6">
    <source>
        <dbReference type="ARBA" id="ARBA00023014"/>
    </source>
</evidence>
<dbReference type="STRING" id="985054.SAMN05444358_11020"/>
<dbReference type="Gene3D" id="2.102.10.10">
    <property type="entry name" value="Rieske [2Fe-2S] iron-sulphur domain"/>
    <property type="match status" value="1"/>
</dbReference>
<evidence type="ECO:0000256" key="5">
    <source>
        <dbReference type="ARBA" id="ARBA00023004"/>
    </source>
</evidence>
<dbReference type="Pfam" id="PF00848">
    <property type="entry name" value="Ring_hydroxyl_A"/>
    <property type="match status" value="1"/>
</dbReference>
<dbReference type="GO" id="GO:0005506">
    <property type="term" value="F:iron ion binding"/>
    <property type="evidence" value="ECO:0007669"/>
    <property type="project" value="InterPro"/>
</dbReference>
<evidence type="ECO:0000256" key="1">
    <source>
        <dbReference type="ARBA" id="ARBA00001962"/>
    </source>
</evidence>
<keyword evidence="3" id="KW-0479">Metal-binding</keyword>
<dbReference type="PRINTS" id="PR00090">
    <property type="entry name" value="RNGDIOXGNASE"/>
</dbReference>
<dbReference type="SUPFAM" id="SSF50022">
    <property type="entry name" value="ISP domain"/>
    <property type="match status" value="1"/>
</dbReference>
<organism evidence="8 9">
    <name type="scientific">Ruegeria halocynthiae</name>
    <dbReference type="NCBI Taxonomy" id="985054"/>
    <lineage>
        <taxon>Bacteria</taxon>
        <taxon>Pseudomonadati</taxon>
        <taxon>Pseudomonadota</taxon>
        <taxon>Alphaproteobacteria</taxon>
        <taxon>Rhodobacterales</taxon>
        <taxon>Roseobacteraceae</taxon>
        <taxon>Ruegeria</taxon>
    </lineage>
</organism>
<keyword evidence="2" id="KW-0001">2Fe-2S</keyword>
<accession>A0A1H3E1S4</accession>
<evidence type="ECO:0000256" key="2">
    <source>
        <dbReference type="ARBA" id="ARBA00022714"/>
    </source>
</evidence>
<comment type="cofactor">
    <cofactor evidence="1">
        <name>Fe cation</name>
        <dbReference type="ChEBI" id="CHEBI:24875"/>
    </cofactor>
</comment>
<evidence type="ECO:0000256" key="3">
    <source>
        <dbReference type="ARBA" id="ARBA00022723"/>
    </source>
</evidence>
<dbReference type="Proteomes" id="UP000183400">
    <property type="component" value="Unassembled WGS sequence"/>
</dbReference>
<dbReference type="GO" id="GO:0051537">
    <property type="term" value="F:2 iron, 2 sulfur cluster binding"/>
    <property type="evidence" value="ECO:0007669"/>
    <property type="project" value="UniProtKB-KW"/>
</dbReference>
<protein>
    <submittedName>
        <fullName evidence="8">Rieske 2Fe-2S family protein</fullName>
    </submittedName>
</protein>
<dbReference type="EMBL" id="FNNP01000010">
    <property type="protein sequence ID" value="SDX72672.1"/>
    <property type="molecule type" value="Genomic_DNA"/>
</dbReference>
<keyword evidence="9" id="KW-1185">Reference proteome</keyword>
<evidence type="ECO:0000313" key="9">
    <source>
        <dbReference type="Proteomes" id="UP000183400"/>
    </source>
</evidence>
<proteinExistence type="predicted"/>
<dbReference type="InterPro" id="IPR036922">
    <property type="entry name" value="Rieske_2Fe-2S_sf"/>
</dbReference>
<evidence type="ECO:0000259" key="7">
    <source>
        <dbReference type="PROSITE" id="PS51296"/>
    </source>
</evidence>
<dbReference type="InterPro" id="IPR015879">
    <property type="entry name" value="Ring_hydroxy_dOase_asu_C_dom"/>
</dbReference>
<name>A0A1H3E1S4_9RHOB</name>
<dbReference type="CDD" id="cd00680">
    <property type="entry name" value="RHO_alpha_C"/>
    <property type="match status" value="1"/>
</dbReference>
<feature type="domain" description="Rieske" evidence="7">
    <location>
        <begin position="31"/>
        <end position="141"/>
    </location>
</feature>
<evidence type="ECO:0000313" key="8">
    <source>
        <dbReference type="EMBL" id="SDX72672.1"/>
    </source>
</evidence>
<dbReference type="InterPro" id="IPR001663">
    <property type="entry name" value="Rng_hydr_dOase-A"/>
</dbReference>
<keyword evidence="6" id="KW-0411">Iron-sulfur</keyword>
<dbReference type="InterPro" id="IPR017941">
    <property type="entry name" value="Rieske_2Fe-2S"/>
</dbReference>
<dbReference type="AlphaFoldDB" id="A0A1H3E1S4"/>
<evidence type="ECO:0000256" key="4">
    <source>
        <dbReference type="ARBA" id="ARBA00023002"/>
    </source>
</evidence>